<feature type="region of interest" description="Disordered" evidence="1">
    <location>
        <begin position="20"/>
        <end position="86"/>
    </location>
</feature>
<feature type="compositionally biased region" description="Pro residues" evidence="1">
    <location>
        <begin position="70"/>
        <end position="79"/>
    </location>
</feature>
<evidence type="ECO:0000313" key="2">
    <source>
        <dbReference type="EMBL" id="GIY71979.1"/>
    </source>
</evidence>
<evidence type="ECO:0000313" key="3">
    <source>
        <dbReference type="Proteomes" id="UP001054945"/>
    </source>
</evidence>
<feature type="compositionally biased region" description="Polar residues" evidence="1">
    <location>
        <begin position="20"/>
        <end position="42"/>
    </location>
</feature>
<dbReference type="EMBL" id="BPLR01014878">
    <property type="protein sequence ID" value="GIY71979.1"/>
    <property type="molecule type" value="Genomic_DNA"/>
</dbReference>
<sequence length="208" mass="21885">MSSAGSHQFGYGPGANNSLTMGALNLQQPPRNLSGQQFPSRTGGNGSHVQGHVTPTSSGMPNFSPCLPNSMPPQQPSPNSPSMLMGSRALPSQRSITTQDMKRIVGIGGPLGGIPTSEDAFKGSIAAMTASRTGFTQSNRGFPLQGLMNNNMQSNNFSSSPAIDLSEFPSLTNRSTQENSNASMSHNPMAGRPPYGKSSYHCHNLFSL</sequence>
<organism evidence="2 3">
    <name type="scientific">Caerostris extrusa</name>
    <name type="common">Bark spider</name>
    <name type="synonym">Caerostris bankana</name>
    <dbReference type="NCBI Taxonomy" id="172846"/>
    <lineage>
        <taxon>Eukaryota</taxon>
        <taxon>Metazoa</taxon>
        <taxon>Ecdysozoa</taxon>
        <taxon>Arthropoda</taxon>
        <taxon>Chelicerata</taxon>
        <taxon>Arachnida</taxon>
        <taxon>Araneae</taxon>
        <taxon>Araneomorphae</taxon>
        <taxon>Entelegynae</taxon>
        <taxon>Araneoidea</taxon>
        <taxon>Araneidae</taxon>
        <taxon>Caerostris</taxon>
    </lineage>
</organism>
<reference evidence="2 3" key="1">
    <citation type="submission" date="2021-06" db="EMBL/GenBank/DDBJ databases">
        <title>Caerostris extrusa draft genome.</title>
        <authorList>
            <person name="Kono N."/>
            <person name="Arakawa K."/>
        </authorList>
    </citation>
    <scope>NUCLEOTIDE SEQUENCE [LARGE SCALE GENOMIC DNA]</scope>
</reference>
<evidence type="ECO:0000256" key="1">
    <source>
        <dbReference type="SAM" id="MobiDB-lite"/>
    </source>
</evidence>
<feature type="compositionally biased region" description="Polar residues" evidence="1">
    <location>
        <begin position="172"/>
        <end position="186"/>
    </location>
</feature>
<protein>
    <submittedName>
        <fullName evidence="2">CCR4-NOT transcription complex subunit 2</fullName>
    </submittedName>
</protein>
<comment type="caution">
    <text evidence="2">The sequence shown here is derived from an EMBL/GenBank/DDBJ whole genome shotgun (WGS) entry which is preliminary data.</text>
</comment>
<name>A0AAV4VPV2_CAEEX</name>
<accession>A0AAV4VPV2</accession>
<dbReference type="Proteomes" id="UP001054945">
    <property type="component" value="Unassembled WGS sequence"/>
</dbReference>
<feature type="region of interest" description="Disordered" evidence="1">
    <location>
        <begin position="172"/>
        <end position="196"/>
    </location>
</feature>
<keyword evidence="3" id="KW-1185">Reference proteome</keyword>
<proteinExistence type="predicted"/>
<dbReference type="AlphaFoldDB" id="A0AAV4VPV2"/>
<gene>
    <name evidence="2" type="primary">CNOT2</name>
    <name evidence="2" type="ORF">CEXT_126021</name>
</gene>